<evidence type="ECO:0000256" key="3">
    <source>
        <dbReference type="ARBA" id="ARBA00023163"/>
    </source>
</evidence>
<dbReference type="OrthoDB" id="769662at2"/>
<dbReference type="PROSITE" id="PS51118">
    <property type="entry name" value="HTH_HXLR"/>
    <property type="match status" value="1"/>
</dbReference>
<proteinExistence type="predicted"/>
<keyword evidence="3" id="KW-0804">Transcription</keyword>
<dbReference type="AlphaFoldDB" id="A0A444MTI4"/>
<evidence type="ECO:0000313" key="6">
    <source>
        <dbReference type="Proteomes" id="UP000286701"/>
    </source>
</evidence>
<keyword evidence="2" id="KW-0238">DNA-binding</keyword>
<dbReference type="EMBL" id="SBIW01000002">
    <property type="protein sequence ID" value="RWY55922.1"/>
    <property type="molecule type" value="Genomic_DNA"/>
</dbReference>
<gene>
    <name evidence="5" type="ORF">EPL05_05995</name>
</gene>
<keyword evidence="6" id="KW-1185">Reference proteome</keyword>
<reference evidence="5 6" key="1">
    <citation type="submission" date="2019-01" db="EMBL/GenBank/DDBJ databases">
        <title>Mucilaginibacter antarcticum sp. nov., isolated from antarctic soil.</title>
        <authorList>
            <person name="Yan Y.-Q."/>
            <person name="Du Z.-J."/>
        </authorList>
    </citation>
    <scope>NUCLEOTIDE SEQUENCE [LARGE SCALE GENOMIC DNA]</scope>
    <source>
        <strain evidence="5 6">F01003</strain>
    </source>
</reference>
<organism evidence="5 6">
    <name type="scientific">Mucilaginibacter gilvus</name>
    <dbReference type="NCBI Taxonomy" id="2305909"/>
    <lineage>
        <taxon>Bacteria</taxon>
        <taxon>Pseudomonadati</taxon>
        <taxon>Bacteroidota</taxon>
        <taxon>Sphingobacteriia</taxon>
        <taxon>Sphingobacteriales</taxon>
        <taxon>Sphingobacteriaceae</taxon>
        <taxon>Mucilaginibacter</taxon>
    </lineage>
</organism>
<comment type="caution">
    <text evidence="5">The sequence shown here is derived from an EMBL/GenBank/DDBJ whole genome shotgun (WGS) entry which is preliminary data.</text>
</comment>
<dbReference type="Pfam" id="PF01638">
    <property type="entry name" value="HxlR"/>
    <property type="match status" value="1"/>
</dbReference>
<evidence type="ECO:0000256" key="1">
    <source>
        <dbReference type="ARBA" id="ARBA00023015"/>
    </source>
</evidence>
<dbReference type="SUPFAM" id="SSF46785">
    <property type="entry name" value="Winged helix' DNA-binding domain"/>
    <property type="match status" value="1"/>
</dbReference>
<protein>
    <submittedName>
        <fullName evidence="5">Transcriptional regulator</fullName>
    </submittedName>
</protein>
<accession>A0A444MTI4</accession>
<feature type="domain" description="HTH hxlR-type" evidence="4">
    <location>
        <begin position="12"/>
        <end position="115"/>
    </location>
</feature>
<evidence type="ECO:0000256" key="2">
    <source>
        <dbReference type="ARBA" id="ARBA00023125"/>
    </source>
</evidence>
<dbReference type="InterPro" id="IPR002577">
    <property type="entry name" value="HTH_HxlR"/>
</dbReference>
<dbReference type="GO" id="GO:0003677">
    <property type="term" value="F:DNA binding"/>
    <property type="evidence" value="ECO:0007669"/>
    <property type="project" value="UniProtKB-KW"/>
</dbReference>
<dbReference type="Gene3D" id="1.10.10.10">
    <property type="entry name" value="Winged helix-like DNA-binding domain superfamily/Winged helix DNA-binding domain"/>
    <property type="match status" value="1"/>
</dbReference>
<dbReference type="PANTHER" id="PTHR33204:SF29">
    <property type="entry name" value="TRANSCRIPTIONAL REGULATOR"/>
    <property type="match status" value="1"/>
</dbReference>
<name>A0A444MTI4_9SPHI</name>
<keyword evidence="1" id="KW-0805">Transcription regulation</keyword>
<dbReference type="InterPro" id="IPR036390">
    <property type="entry name" value="WH_DNA-bd_sf"/>
</dbReference>
<dbReference type="PANTHER" id="PTHR33204">
    <property type="entry name" value="TRANSCRIPTIONAL REGULATOR, MARR FAMILY"/>
    <property type="match status" value="1"/>
</dbReference>
<sequence>MGQCKELITPECVKDMKYLQDTLYVISGKWKMLIIISLHNGSRHYREIARTLPNITFRMLSKELRELEQNKLITRAVYDEASLKIEYNITAYCQSLIPLISEMIKWGKAHRKVIWPRPF</sequence>
<evidence type="ECO:0000313" key="5">
    <source>
        <dbReference type="EMBL" id="RWY55922.1"/>
    </source>
</evidence>
<evidence type="ECO:0000259" key="4">
    <source>
        <dbReference type="PROSITE" id="PS51118"/>
    </source>
</evidence>
<dbReference type="Proteomes" id="UP000286701">
    <property type="component" value="Unassembled WGS sequence"/>
</dbReference>
<dbReference type="InterPro" id="IPR036388">
    <property type="entry name" value="WH-like_DNA-bd_sf"/>
</dbReference>